<accession>A0A0R3RVG2</accession>
<dbReference type="Proteomes" id="UP000050640">
    <property type="component" value="Unplaced"/>
</dbReference>
<protein>
    <submittedName>
        <fullName evidence="2">DUF4177 domain-containing protein</fullName>
    </submittedName>
</protein>
<keyword evidence="1" id="KW-1185">Reference proteome</keyword>
<proteinExistence type="predicted"/>
<reference evidence="2" key="1">
    <citation type="submission" date="2017-02" db="UniProtKB">
        <authorList>
            <consortium name="WormBaseParasite"/>
        </authorList>
    </citation>
    <scope>IDENTIFICATION</scope>
</reference>
<sequence length="79" mass="9389">MSLVWDTSDDQMEKCIREIEKSNWIEVHAVFDDTINGVKQFFYIFEEPFGLFLLDSQMWNITALPRIFIQKLNIASSRK</sequence>
<dbReference type="WBParaSite" id="EEL_0000609701-mRNA-1">
    <property type="protein sequence ID" value="EEL_0000609701-mRNA-1"/>
    <property type="gene ID" value="EEL_0000609701"/>
</dbReference>
<name>A0A0R3RVG2_9BILA</name>
<organism evidence="1 2">
    <name type="scientific">Elaeophora elaphi</name>
    <dbReference type="NCBI Taxonomy" id="1147741"/>
    <lineage>
        <taxon>Eukaryota</taxon>
        <taxon>Metazoa</taxon>
        <taxon>Ecdysozoa</taxon>
        <taxon>Nematoda</taxon>
        <taxon>Chromadorea</taxon>
        <taxon>Rhabditida</taxon>
        <taxon>Spirurina</taxon>
        <taxon>Spiruromorpha</taxon>
        <taxon>Filarioidea</taxon>
        <taxon>Onchocercidae</taxon>
        <taxon>Elaeophora</taxon>
    </lineage>
</organism>
<evidence type="ECO:0000313" key="1">
    <source>
        <dbReference type="Proteomes" id="UP000050640"/>
    </source>
</evidence>
<dbReference type="AlphaFoldDB" id="A0A0R3RVG2"/>
<evidence type="ECO:0000313" key="2">
    <source>
        <dbReference type="WBParaSite" id="EEL_0000609701-mRNA-1"/>
    </source>
</evidence>